<evidence type="ECO:0000313" key="3">
    <source>
        <dbReference type="Proteomes" id="UP000234335"/>
    </source>
</evidence>
<evidence type="ECO:0000313" key="2">
    <source>
        <dbReference type="EMBL" id="PKZ16423.1"/>
    </source>
</evidence>
<dbReference type="PANTHER" id="PTHR13847:SF201">
    <property type="entry name" value="PUTATIBE OXIDOREDUCTASE"/>
    <property type="match status" value="1"/>
</dbReference>
<dbReference type="Pfam" id="PF01266">
    <property type="entry name" value="DAO"/>
    <property type="match status" value="1"/>
</dbReference>
<gene>
    <name evidence="2" type="ORF">CYJ34_06280</name>
</gene>
<sequence length="404" mass="45640">MKLHTGNLYWPANTEPISLKIDNNIREKSDVLVVGSGMSGALASYELSKNGYKVTLIEQNRIASGSTSANTGLIQYMSDQGVKKFSEQIGIENAVKFYNQSKEAVSDLSAIEKDLFVINQKNFKKSDSLILATDKKKIDDVKDETKMQKEIGYDVNYVDRQELESYNISAYGGLKCGPDINLNPYNFVLRLLKTSCENYDLQIVEGVRFIEAINKNGENIVSLEIAGEIIKKSYKKIIIACGYNPPHQFQKNLQKVEMYKTYVAVSQSIKIKDEEDLLVWEVKDAYTYLKKTFDSRLMIGGFDEKSNKLKEKDATKYKNDLIKGANSMFVDKKDLKADYSYAALFGISKDELPYMGVDPENKDIFVVCGVGGNGTVYSKIASTMIIKWINNENLEDYESYKLGR</sequence>
<dbReference type="AlphaFoldDB" id="A0A2I1M8G3"/>
<dbReference type="SUPFAM" id="SSF51905">
    <property type="entry name" value="FAD/NAD(P)-binding domain"/>
    <property type="match status" value="1"/>
</dbReference>
<dbReference type="EMBL" id="PKGS01000004">
    <property type="protein sequence ID" value="PKZ16423.1"/>
    <property type="molecule type" value="Genomic_DNA"/>
</dbReference>
<dbReference type="RefSeq" id="WP_101540446.1">
    <property type="nucleotide sequence ID" value="NZ_PKGS01000004.1"/>
</dbReference>
<evidence type="ECO:0000259" key="1">
    <source>
        <dbReference type="Pfam" id="PF01266"/>
    </source>
</evidence>
<feature type="domain" description="FAD dependent oxidoreductase" evidence="1">
    <location>
        <begin position="30"/>
        <end position="378"/>
    </location>
</feature>
<dbReference type="GO" id="GO:0005737">
    <property type="term" value="C:cytoplasm"/>
    <property type="evidence" value="ECO:0007669"/>
    <property type="project" value="TreeGrafter"/>
</dbReference>
<dbReference type="Gene3D" id="3.30.9.10">
    <property type="entry name" value="D-Amino Acid Oxidase, subunit A, domain 2"/>
    <property type="match status" value="1"/>
</dbReference>
<reference evidence="2 3" key="1">
    <citation type="submission" date="2017-12" db="EMBL/GenBank/DDBJ databases">
        <title>Phylogenetic diversity of female urinary microbiome.</title>
        <authorList>
            <person name="Thomas-White K."/>
            <person name="Wolfe A.J."/>
        </authorList>
    </citation>
    <scope>NUCLEOTIDE SEQUENCE [LARGE SCALE GENOMIC DNA]</scope>
    <source>
        <strain evidence="2 3">UMB0119</strain>
    </source>
</reference>
<dbReference type="Gene3D" id="3.50.50.60">
    <property type="entry name" value="FAD/NAD(P)-binding domain"/>
    <property type="match status" value="1"/>
</dbReference>
<proteinExistence type="predicted"/>
<dbReference type="InterPro" id="IPR036188">
    <property type="entry name" value="FAD/NAD-bd_sf"/>
</dbReference>
<name>A0A2I1M8G3_9FIRM</name>
<protein>
    <recommendedName>
        <fullName evidence="1">FAD dependent oxidoreductase domain-containing protein</fullName>
    </recommendedName>
</protein>
<keyword evidence="3" id="KW-1185">Reference proteome</keyword>
<dbReference type="InterPro" id="IPR006076">
    <property type="entry name" value="FAD-dep_OxRdtase"/>
</dbReference>
<dbReference type="Proteomes" id="UP000234335">
    <property type="component" value="Unassembled WGS sequence"/>
</dbReference>
<dbReference type="PANTHER" id="PTHR13847">
    <property type="entry name" value="SARCOSINE DEHYDROGENASE-RELATED"/>
    <property type="match status" value="1"/>
</dbReference>
<organism evidence="2 3">
    <name type="scientific">Anaerococcus octavius</name>
    <dbReference type="NCBI Taxonomy" id="54007"/>
    <lineage>
        <taxon>Bacteria</taxon>
        <taxon>Bacillati</taxon>
        <taxon>Bacillota</taxon>
        <taxon>Tissierellia</taxon>
        <taxon>Tissierellales</taxon>
        <taxon>Peptoniphilaceae</taxon>
        <taxon>Anaerococcus</taxon>
    </lineage>
</organism>
<comment type="caution">
    <text evidence="2">The sequence shown here is derived from an EMBL/GenBank/DDBJ whole genome shotgun (WGS) entry which is preliminary data.</text>
</comment>
<accession>A0A2I1M8G3</accession>